<dbReference type="PANTHER" id="PTHR42827:SF1">
    <property type="entry name" value="IRON-SULFUR CLUSTER-BINDING PROTEIN"/>
    <property type="match status" value="1"/>
</dbReference>
<proteinExistence type="predicted"/>
<dbReference type="PANTHER" id="PTHR42827">
    <property type="entry name" value="IRON-SULFUR CLUSTER-BINDING PROTEIN-RELATED"/>
    <property type="match status" value="1"/>
</dbReference>
<evidence type="ECO:0008006" key="2">
    <source>
        <dbReference type="Google" id="ProtNLM"/>
    </source>
</evidence>
<dbReference type="AlphaFoldDB" id="A0A6N3EJB1"/>
<dbReference type="EMBL" id="CACRTR010000011">
    <property type="protein sequence ID" value="VYU41210.1"/>
    <property type="molecule type" value="Genomic_DNA"/>
</dbReference>
<reference evidence="1" key="1">
    <citation type="submission" date="2019-11" db="EMBL/GenBank/DDBJ databases">
        <authorList>
            <person name="Feng L."/>
        </authorList>
    </citation>
    <scope>NUCLEOTIDE SEQUENCE</scope>
    <source>
        <strain evidence="1">ElimosumLFYP34</strain>
    </source>
</reference>
<accession>A0A6N3EJB1</accession>
<organism evidence="1">
    <name type="scientific">Eubacterium limosum</name>
    <dbReference type="NCBI Taxonomy" id="1736"/>
    <lineage>
        <taxon>Bacteria</taxon>
        <taxon>Bacillati</taxon>
        <taxon>Bacillota</taxon>
        <taxon>Clostridia</taxon>
        <taxon>Eubacteriales</taxon>
        <taxon>Eubacteriaceae</taxon>
        <taxon>Eubacterium</taxon>
    </lineage>
</organism>
<sequence length="267" mass="29324">MKAYVTAIIENYVREYEKTSATKWGRPLVGFADAAHPMLPELRVVADKNHVMPQKVLEDAAIVVCYFLPFTRETAKSNIGDGHASPEWARAYEDTNALFTRLNAHLIEQLEARGYRAAVSPEATTFDREVLMSRWSQRHMAWLAGMGTFGLNNMLITDAGCCGRFSSVVTNLDVTPGAPLTTENCLYKREGKCGVCVHHCFSGALTTEGYDRKKCFGVCSENAAVYNDFGNSYAADAEGGIMDTGSEVCGKCLVGVPCAFGKPFWEE</sequence>
<protein>
    <recommendedName>
        <fullName evidence="2">Epoxyqueuosine reductase</fullName>
    </recommendedName>
</protein>
<name>A0A6N3EJB1_EUBLI</name>
<evidence type="ECO:0000313" key="1">
    <source>
        <dbReference type="EMBL" id="VYU41210.1"/>
    </source>
</evidence>
<gene>
    <name evidence="1" type="ORF">ELLFYP34_03522</name>
</gene>